<evidence type="ECO:0000313" key="6">
    <source>
        <dbReference type="Proteomes" id="UP000325785"/>
    </source>
</evidence>
<dbReference type="AlphaFoldDB" id="A0A0T5P581"/>
<sequence>MTDYPLSDRGLADPTTEAFWAACEERRLTVQACGACGHRQMYPRAMCLDCGATDALSMEEVSGRGVIYSVTTIRIPVTEELAPPYLLALVDLEEGPRLLTNVLGESAGIGDAVTLDWRERAEAPPVPVFRRVDD</sequence>
<keyword evidence="5" id="KW-1185">Reference proteome</keyword>
<name>A0A0T5P581_9RHOB</name>
<dbReference type="PANTHER" id="PTHR34075">
    <property type="entry name" value="BLR3430 PROTEIN"/>
    <property type="match status" value="1"/>
</dbReference>
<evidence type="ECO:0000259" key="1">
    <source>
        <dbReference type="Pfam" id="PF01796"/>
    </source>
</evidence>
<reference evidence="3 5" key="1">
    <citation type="submission" date="2015-04" db="EMBL/GenBank/DDBJ databases">
        <title>The draft genome sequence of Roseovarius indicus B108T.</title>
        <authorList>
            <person name="Li G."/>
            <person name="Lai Q."/>
            <person name="Shao Z."/>
            <person name="Yan P."/>
        </authorList>
    </citation>
    <scope>NUCLEOTIDE SEQUENCE [LARGE SCALE GENOMIC DNA]</scope>
    <source>
        <strain evidence="3 5">B108</strain>
    </source>
</reference>
<dbReference type="InterPro" id="IPR002878">
    <property type="entry name" value="ChsH2_C"/>
</dbReference>
<dbReference type="InterPro" id="IPR022002">
    <property type="entry name" value="ChsH2_Znr"/>
</dbReference>
<dbReference type="EMBL" id="LAXI01000016">
    <property type="protein sequence ID" value="KRS16161.1"/>
    <property type="molecule type" value="Genomic_DNA"/>
</dbReference>
<reference evidence="4 6" key="2">
    <citation type="submission" date="2018-08" db="EMBL/GenBank/DDBJ databases">
        <title>Genetic Globetrotter - A new plasmid hitch-hiking vast phylogenetic and geographic distances.</title>
        <authorList>
            <person name="Vollmers J."/>
            <person name="Petersen J."/>
        </authorList>
    </citation>
    <scope>NUCLEOTIDE SEQUENCE [LARGE SCALE GENOMIC DNA]</scope>
    <source>
        <strain evidence="4 6">DSM 26383</strain>
    </source>
</reference>
<dbReference type="InterPro" id="IPR052513">
    <property type="entry name" value="Thioester_dehydratase-like"/>
</dbReference>
<dbReference type="Pfam" id="PF01796">
    <property type="entry name" value="OB_ChsH2_C"/>
    <property type="match status" value="1"/>
</dbReference>
<accession>A0A0T5P581</accession>
<dbReference type="Proteomes" id="UP000325785">
    <property type="component" value="Chromosome"/>
</dbReference>
<evidence type="ECO:0000313" key="3">
    <source>
        <dbReference type="EMBL" id="KRS16161.1"/>
    </source>
</evidence>
<evidence type="ECO:0000259" key="2">
    <source>
        <dbReference type="Pfam" id="PF12172"/>
    </source>
</evidence>
<dbReference type="PANTHER" id="PTHR34075:SF5">
    <property type="entry name" value="BLR3430 PROTEIN"/>
    <property type="match status" value="1"/>
</dbReference>
<dbReference type="PATRIC" id="fig|540747.5.peg.1829"/>
<feature type="domain" description="ChsH2 rubredoxin-like zinc ribbon" evidence="2">
    <location>
        <begin position="20"/>
        <end position="54"/>
    </location>
</feature>
<feature type="domain" description="ChsH2 C-terminal OB-fold" evidence="1">
    <location>
        <begin position="59"/>
        <end position="118"/>
    </location>
</feature>
<organism evidence="3 5">
    <name type="scientific">Roseovarius indicus</name>
    <dbReference type="NCBI Taxonomy" id="540747"/>
    <lineage>
        <taxon>Bacteria</taxon>
        <taxon>Pseudomonadati</taxon>
        <taxon>Pseudomonadota</taxon>
        <taxon>Alphaproteobacteria</taxon>
        <taxon>Rhodobacterales</taxon>
        <taxon>Roseobacteraceae</taxon>
        <taxon>Roseovarius</taxon>
    </lineage>
</organism>
<dbReference type="SUPFAM" id="SSF50249">
    <property type="entry name" value="Nucleic acid-binding proteins"/>
    <property type="match status" value="1"/>
</dbReference>
<evidence type="ECO:0000313" key="4">
    <source>
        <dbReference type="EMBL" id="QEW25002.1"/>
    </source>
</evidence>
<dbReference type="InterPro" id="IPR012340">
    <property type="entry name" value="NA-bd_OB-fold"/>
</dbReference>
<dbReference type="RefSeq" id="WP_057818966.1">
    <property type="nucleotide sequence ID" value="NZ_CAXRJZ010000039.1"/>
</dbReference>
<dbReference type="Gene3D" id="6.10.30.10">
    <property type="match status" value="1"/>
</dbReference>
<protein>
    <submittedName>
        <fullName evidence="4">Putative nucleic-acid-binding protein containing a Zn-ribbon</fullName>
    </submittedName>
</protein>
<dbReference type="Pfam" id="PF12172">
    <property type="entry name" value="zf-ChsH2"/>
    <property type="match status" value="1"/>
</dbReference>
<gene>
    <name evidence="4" type="ORF">RIdsm_00786</name>
    <name evidence="3" type="ORF">XM52_20350</name>
</gene>
<dbReference type="KEGG" id="rid:RIdsm_00786"/>
<evidence type="ECO:0000313" key="5">
    <source>
        <dbReference type="Proteomes" id="UP000051401"/>
    </source>
</evidence>
<proteinExistence type="predicted"/>
<dbReference type="EMBL" id="CP031598">
    <property type="protein sequence ID" value="QEW25002.1"/>
    <property type="molecule type" value="Genomic_DNA"/>
</dbReference>
<dbReference type="Proteomes" id="UP000051401">
    <property type="component" value="Unassembled WGS sequence"/>
</dbReference>
<dbReference type="STRING" id="540747.SAMN04488031_109112"/>